<evidence type="ECO:0000313" key="2">
    <source>
        <dbReference type="EMBL" id="RAW01641.1"/>
    </source>
</evidence>
<keyword evidence="2" id="KW-0378">Hydrolase</keyword>
<dbReference type="SUPFAM" id="SSF53474">
    <property type="entry name" value="alpha/beta-Hydrolases"/>
    <property type="match status" value="1"/>
</dbReference>
<dbReference type="EMBL" id="QMFY01000003">
    <property type="protein sequence ID" value="RAW01641.1"/>
    <property type="molecule type" value="Genomic_DNA"/>
</dbReference>
<sequence length="264" mass="30689">MITALHGSQLFYHKHGHGPRPLLLFHGFGQTHEVFLPLAEALQRTHTCYLFDLYFHGNSVWKEGEKPIEKSAWEAIIAQFLKENQIDQFDVGGFSLGGKLALAMIESFPDRIQHLYLLASDGIKPSFWYGAATYPFLLRKIFKRMITKPQLFFSVANFLRQMGLIDQLLIRFAASQMNTEEQRERVYYSWVVFRHLTFDMKKIAQVINSRNIDTQIIVGKFDRVIKVKSMRRLTRHLRNPQLIILPTGHNGLLKSWKLSGERKA</sequence>
<reference evidence="2 3" key="1">
    <citation type="submission" date="2018-06" db="EMBL/GenBank/DDBJ databases">
        <title>Chryseolinea flavus sp. nov., a member of the phylum Bacteroidetes isolated from soil.</title>
        <authorList>
            <person name="Li Y."/>
            <person name="Wang J."/>
        </authorList>
    </citation>
    <scope>NUCLEOTIDE SEQUENCE [LARGE SCALE GENOMIC DNA]</scope>
    <source>
        <strain evidence="2 3">SDU1-6</strain>
    </source>
</reference>
<dbReference type="OrthoDB" id="975949at2"/>
<evidence type="ECO:0000313" key="3">
    <source>
        <dbReference type="Proteomes" id="UP000251889"/>
    </source>
</evidence>
<protein>
    <submittedName>
        <fullName evidence="2">Alpha/beta hydrolase</fullName>
    </submittedName>
</protein>
<accession>A0A364Y5K5</accession>
<comment type="caution">
    <text evidence="2">The sequence shown here is derived from an EMBL/GenBank/DDBJ whole genome shotgun (WGS) entry which is preliminary data.</text>
</comment>
<dbReference type="PRINTS" id="PR00111">
    <property type="entry name" value="ABHYDROLASE"/>
</dbReference>
<dbReference type="InterPro" id="IPR050266">
    <property type="entry name" value="AB_hydrolase_sf"/>
</dbReference>
<feature type="domain" description="AB hydrolase-1" evidence="1">
    <location>
        <begin position="21"/>
        <end position="253"/>
    </location>
</feature>
<organism evidence="2 3">
    <name type="scientific">Pseudochryseolinea flava</name>
    <dbReference type="NCBI Taxonomy" id="2059302"/>
    <lineage>
        <taxon>Bacteria</taxon>
        <taxon>Pseudomonadati</taxon>
        <taxon>Bacteroidota</taxon>
        <taxon>Cytophagia</taxon>
        <taxon>Cytophagales</taxon>
        <taxon>Fulvivirgaceae</taxon>
        <taxon>Pseudochryseolinea</taxon>
    </lineage>
</organism>
<dbReference type="GO" id="GO:0016787">
    <property type="term" value="F:hydrolase activity"/>
    <property type="evidence" value="ECO:0007669"/>
    <property type="project" value="UniProtKB-KW"/>
</dbReference>
<proteinExistence type="predicted"/>
<dbReference type="Gene3D" id="3.40.50.1820">
    <property type="entry name" value="alpha/beta hydrolase"/>
    <property type="match status" value="1"/>
</dbReference>
<gene>
    <name evidence="2" type="ORF">DQQ10_08275</name>
</gene>
<dbReference type="InterPro" id="IPR000073">
    <property type="entry name" value="AB_hydrolase_1"/>
</dbReference>
<dbReference type="InterPro" id="IPR029058">
    <property type="entry name" value="AB_hydrolase_fold"/>
</dbReference>
<keyword evidence="3" id="KW-1185">Reference proteome</keyword>
<dbReference type="Proteomes" id="UP000251889">
    <property type="component" value="Unassembled WGS sequence"/>
</dbReference>
<dbReference type="AlphaFoldDB" id="A0A364Y5K5"/>
<dbReference type="Pfam" id="PF00561">
    <property type="entry name" value="Abhydrolase_1"/>
    <property type="match status" value="1"/>
</dbReference>
<evidence type="ECO:0000259" key="1">
    <source>
        <dbReference type="Pfam" id="PF00561"/>
    </source>
</evidence>
<name>A0A364Y5K5_9BACT</name>
<dbReference type="RefSeq" id="WP_112746381.1">
    <property type="nucleotide sequence ID" value="NZ_QMFY01000003.1"/>
</dbReference>
<dbReference type="PANTHER" id="PTHR43798">
    <property type="entry name" value="MONOACYLGLYCEROL LIPASE"/>
    <property type="match status" value="1"/>
</dbReference>